<keyword evidence="5" id="KW-1185">Reference proteome</keyword>
<keyword evidence="2" id="KW-0611">Plant defense</keyword>
<dbReference type="OrthoDB" id="1565598at2759"/>
<dbReference type="PROSITE" id="PS00451">
    <property type="entry name" value="PATHOGENESIS_BETVI"/>
    <property type="match status" value="1"/>
</dbReference>
<organism evidence="4 5">
    <name type="scientific">Olea europaea subsp. europaea</name>
    <dbReference type="NCBI Taxonomy" id="158383"/>
    <lineage>
        <taxon>Eukaryota</taxon>
        <taxon>Viridiplantae</taxon>
        <taxon>Streptophyta</taxon>
        <taxon>Embryophyta</taxon>
        <taxon>Tracheophyta</taxon>
        <taxon>Spermatophyta</taxon>
        <taxon>Magnoliopsida</taxon>
        <taxon>eudicotyledons</taxon>
        <taxon>Gunneridae</taxon>
        <taxon>Pentapetalae</taxon>
        <taxon>asterids</taxon>
        <taxon>lamiids</taxon>
        <taxon>Lamiales</taxon>
        <taxon>Oleaceae</taxon>
        <taxon>Oleeae</taxon>
        <taxon>Olea</taxon>
    </lineage>
</organism>
<evidence type="ECO:0000256" key="1">
    <source>
        <dbReference type="ARBA" id="ARBA00009744"/>
    </source>
</evidence>
<sequence length="106" mass="11944">MSIHYKVIEEQEASSKLTSPNDKDNFVCNYTMIEGDVLGDKLEFIAYEIKFEECSNGGCICKMASEYHSIGNLEVKEDEIKAGKDSAMGIYKVVEAYLLENPRVYA</sequence>
<dbReference type="CDD" id="cd07816">
    <property type="entry name" value="Bet_v1-like"/>
    <property type="match status" value="1"/>
</dbReference>
<comment type="similarity">
    <text evidence="1 2">Belongs to the BetVI family.</text>
</comment>
<keyword evidence="2" id="KW-0568">Pathogenesis-related protein</keyword>
<dbReference type="AlphaFoldDB" id="A0A8S0TTW8"/>
<dbReference type="PANTHER" id="PTHR31213:SF192">
    <property type="entry name" value="MAJOR ALLERGEN PRU AR 1-LIKE"/>
    <property type="match status" value="1"/>
</dbReference>
<dbReference type="GO" id="GO:0010427">
    <property type="term" value="F:abscisic acid binding"/>
    <property type="evidence" value="ECO:0007669"/>
    <property type="project" value="InterPro"/>
</dbReference>
<dbReference type="Proteomes" id="UP000594638">
    <property type="component" value="Unassembled WGS sequence"/>
</dbReference>
<proteinExistence type="inferred from homology"/>
<protein>
    <submittedName>
        <fullName evidence="4">Pathogenesis-related STH-2-like</fullName>
    </submittedName>
</protein>
<dbReference type="Gramene" id="OE9A083104T1">
    <property type="protein sequence ID" value="OE9A083104C1"/>
    <property type="gene ID" value="OE9A083104"/>
</dbReference>
<dbReference type="InterPro" id="IPR024949">
    <property type="entry name" value="Bet_v_I_allergen"/>
</dbReference>
<dbReference type="GO" id="GO:0005737">
    <property type="term" value="C:cytoplasm"/>
    <property type="evidence" value="ECO:0007669"/>
    <property type="project" value="TreeGrafter"/>
</dbReference>
<dbReference type="GO" id="GO:0038023">
    <property type="term" value="F:signaling receptor activity"/>
    <property type="evidence" value="ECO:0007669"/>
    <property type="project" value="InterPro"/>
</dbReference>
<dbReference type="InterPro" id="IPR000916">
    <property type="entry name" value="Bet_v_I/MLP"/>
</dbReference>
<name>A0A8S0TTW8_OLEEU</name>
<dbReference type="GO" id="GO:0005634">
    <property type="term" value="C:nucleus"/>
    <property type="evidence" value="ECO:0007669"/>
    <property type="project" value="TreeGrafter"/>
</dbReference>
<dbReference type="PRINTS" id="PR00634">
    <property type="entry name" value="BETALLERGEN"/>
</dbReference>
<comment type="caution">
    <text evidence="4">The sequence shown here is derived from an EMBL/GenBank/DDBJ whole genome shotgun (WGS) entry which is preliminary data.</text>
</comment>
<dbReference type="InterPro" id="IPR023393">
    <property type="entry name" value="START-like_dom_sf"/>
</dbReference>
<dbReference type="InterPro" id="IPR050279">
    <property type="entry name" value="Plant_def-hormone_signal"/>
</dbReference>
<dbReference type="PANTHER" id="PTHR31213">
    <property type="entry name" value="OS08G0374000 PROTEIN-RELATED"/>
    <property type="match status" value="1"/>
</dbReference>
<feature type="domain" description="Bet v I/Major latex protein" evidence="3">
    <location>
        <begin position="10"/>
        <end position="101"/>
    </location>
</feature>
<dbReference type="SUPFAM" id="SSF55961">
    <property type="entry name" value="Bet v1-like"/>
    <property type="match status" value="1"/>
</dbReference>
<dbReference type="GO" id="GO:0009738">
    <property type="term" value="P:abscisic acid-activated signaling pathway"/>
    <property type="evidence" value="ECO:0007669"/>
    <property type="project" value="InterPro"/>
</dbReference>
<accession>A0A8S0TTW8</accession>
<dbReference type="EMBL" id="CACTIH010007274">
    <property type="protein sequence ID" value="CAA3007423.1"/>
    <property type="molecule type" value="Genomic_DNA"/>
</dbReference>
<dbReference type="GO" id="GO:0006952">
    <property type="term" value="P:defense response"/>
    <property type="evidence" value="ECO:0007669"/>
    <property type="project" value="UniProtKB-KW"/>
</dbReference>
<dbReference type="GO" id="GO:0004864">
    <property type="term" value="F:protein phosphatase inhibitor activity"/>
    <property type="evidence" value="ECO:0007669"/>
    <property type="project" value="InterPro"/>
</dbReference>
<gene>
    <name evidence="4" type="ORF">OLEA9_A083104</name>
</gene>
<dbReference type="FunFam" id="3.30.530.20:FF:000007">
    <property type="entry name" value="Major pollen allergen Bet v 1-A"/>
    <property type="match status" value="1"/>
</dbReference>
<evidence type="ECO:0000259" key="3">
    <source>
        <dbReference type="Pfam" id="PF00407"/>
    </source>
</evidence>
<dbReference type="Gene3D" id="3.30.530.20">
    <property type="match status" value="1"/>
</dbReference>
<evidence type="ECO:0000256" key="2">
    <source>
        <dbReference type="RuleBase" id="RU000409"/>
    </source>
</evidence>
<reference evidence="4 5" key="1">
    <citation type="submission" date="2019-12" db="EMBL/GenBank/DDBJ databases">
        <authorList>
            <person name="Alioto T."/>
            <person name="Alioto T."/>
            <person name="Gomez Garrido J."/>
        </authorList>
    </citation>
    <scope>NUCLEOTIDE SEQUENCE [LARGE SCALE GENOMIC DNA]</scope>
</reference>
<evidence type="ECO:0000313" key="4">
    <source>
        <dbReference type="EMBL" id="CAA3007423.1"/>
    </source>
</evidence>
<evidence type="ECO:0000313" key="5">
    <source>
        <dbReference type="Proteomes" id="UP000594638"/>
    </source>
</evidence>
<dbReference type="Pfam" id="PF00407">
    <property type="entry name" value="Bet_v_1"/>
    <property type="match status" value="1"/>
</dbReference>